<dbReference type="PANTHER" id="PTHR34218">
    <property type="entry name" value="PEPTIDASE S45 PENICILLIN AMIDASE"/>
    <property type="match status" value="1"/>
</dbReference>
<organism evidence="6 7">
    <name type="scientific">Rhodovastum atsumiense</name>
    <dbReference type="NCBI Taxonomy" id="504468"/>
    <lineage>
        <taxon>Bacteria</taxon>
        <taxon>Pseudomonadati</taxon>
        <taxon>Pseudomonadota</taxon>
        <taxon>Alphaproteobacteria</taxon>
        <taxon>Acetobacterales</taxon>
        <taxon>Acetobacteraceae</taxon>
        <taxon>Rhodovastum</taxon>
    </lineage>
</organism>
<dbReference type="InterPro" id="IPR043147">
    <property type="entry name" value="Penicillin_amidase_A-knob"/>
</dbReference>
<dbReference type="EMBL" id="VWPK01000052">
    <property type="protein sequence ID" value="KAA5609357.1"/>
    <property type="molecule type" value="Genomic_DNA"/>
</dbReference>
<dbReference type="Gene3D" id="1.10.439.10">
    <property type="entry name" value="Penicillin Amidohydrolase, domain 1"/>
    <property type="match status" value="1"/>
</dbReference>
<evidence type="ECO:0000313" key="7">
    <source>
        <dbReference type="Proteomes" id="UP000325255"/>
    </source>
</evidence>
<feature type="binding site" evidence="5">
    <location>
        <position position="321"/>
    </location>
    <ligand>
        <name>Ca(2+)</name>
        <dbReference type="ChEBI" id="CHEBI:29108"/>
    </ligand>
</feature>
<evidence type="ECO:0000256" key="3">
    <source>
        <dbReference type="ARBA" id="ARBA00023145"/>
    </source>
</evidence>
<accession>A0A5M6IN03</accession>
<dbReference type="PIRSF" id="PIRSF001227">
    <property type="entry name" value="Pen_acylase"/>
    <property type="match status" value="1"/>
</dbReference>
<comment type="caution">
    <text evidence="6">The sequence shown here is derived from an EMBL/GenBank/DDBJ whole genome shotgun (WGS) entry which is preliminary data.</text>
</comment>
<dbReference type="OrthoDB" id="9760084at2"/>
<dbReference type="Proteomes" id="UP000325255">
    <property type="component" value="Unassembled WGS sequence"/>
</dbReference>
<keyword evidence="5" id="KW-0479">Metal-binding</keyword>
<sequence>MRRILRIGRALLGVVVVLVLLAGIGLAGALWLTLPGGDLRADLPGLAAPVEVVIDPDGIPRVRAGSETDVAAALGFLHARERMAQMDLMRRAASGELAALAGPAVLPMDRMTRTLGLRRRAHADLAALPADTRAMLEAYANGVNAWIGLRGRFAAPEFLLTGAPAPWTAVDSLLWGKTMSLWLSGNWRTELARLALAEKLPPASLAALWPGPPLQQQAEASPGLGEAATRLAAVLPAFPAPFTLPQTASNAWAVDAGRSATGAPLLAGDPHLGFGLPGIWYLARLETPTGTLSGATAPGVPFVVIGQNDRIAWSFTTTGADTQDLFIETPAGPESYLTPEGPRPYEVREEHIQVRGGPDEVLSVRETRHGPVISDLVGPTGAVLALAAANLAPGDTAAAGLLALNRARSVADAGAAAAAITSPVQNLMVADRQGIGLFVTGRVPLRRAGDGARPVPGAEGHYDWAGFASGAQLPHQVAPAAGWLANANERIAPADFPVFLGRDWFDDARARRIQALLDQGDTRTQADLAAMQVDTVDLVARDLLPRLRAVAVPDGLPRAALALLAEWDGQTRLNLPQPLIFNAWMRQLNAAILARAGVPAAARAAAAPWTTLVPHALGPGGAALCGGDCSALLPDALAAATAELSAAYGPDPASWHWGTAHEARFEHPILRAFGRLGGMAGARIAAPGDDSTLFRAGMGPGSFDAVHGAGLRGVFDLADPDRSLFMVVPGQSGNPASRLARNFIERWRDGGMVTIRAEPEVVDVRLHLTPGAQP</sequence>
<dbReference type="CDD" id="cd03747">
    <property type="entry name" value="Ntn_PGA_like"/>
    <property type="match status" value="1"/>
</dbReference>
<evidence type="ECO:0000256" key="4">
    <source>
        <dbReference type="PIRSR" id="PIRSR001227-1"/>
    </source>
</evidence>
<dbReference type="RefSeq" id="WP_150043782.1">
    <property type="nucleotide sequence ID" value="NZ_VWPK01000052.1"/>
</dbReference>
<reference evidence="6 7" key="1">
    <citation type="submission" date="2019-09" db="EMBL/GenBank/DDBJ databases">
        <title>Genome sequence of Rhodovastum atsumiense, a diverse member of the Acetobacteraceae family of non-sulfur purple photosynthetic bacteria.</title>
        <authorList>
            <person name="Meyer T."/>
            <person name="Kyndt J."/>
        </authorList>
    </citation>
    <scope>NUCLEOTIDE SEQUENCE [LARGE SCALE GENOMIC DNA]</scope>
    <source>
        <strain evidence="6 7">DSM 21279</strain>
    </source>
</reference>
<dbReference type="Gene3D" id="1.10.1400.10">
    <property type="match status" value="1"/>
</dbReference>
<comment type="cofactor">
    <cofactor evidence="5">
        <name>Ca(2+)</name>
        <dbReference type="ChEBI" id="CHEBI:29108"/>
    </cofactor>
    <text evidence="5">Binds 1 Ca(2+) ion per dimer.</text>
</comment>
<dbReference type="Gene3D" id="3.60.20.10">
    <property type="entry name" value="Glutamine Phosphoribosylpyrophosphate, subunit 1, domain 1"/>
    <property type="match status" value="1"/>
</dbReference>
<gene>
    <name evidence="6" type="ORF">F1189_24485</name>
</gene>
<evidence type="ECO:0000256" key="5">
    <source>
        <dbReference type="PIRSR" id="PIRSR001227-2"/>
    </source>
</evidence>
<evidence type="ECO:0000256" key="2">
    <source>
        <dbReference type="ARBA" id="ARBA00022801"/>
    </source>
</evidence>
<feature type="active site" description="Nucleophile" evidence="4">
    <location>
        <position position="249"/>
    </location>
</feature>
<dbReference type="PANTHER" id="PTHR34218:SF4">
    <property type="entry name" value="ACYL-HOMOSERINE LACTONE ACYLASE QUIP"/>
    <property type="match status" value="1"/>
</dbReference>
<protein>
    <submittedName>
        <fullName evidence="6">Penicillin acylase family protein</fullName>
    </submittedName>
</protein>
<dbReference type="Pfam" id="PF01804">
    <property type="entry name" value="Penicil_amidase"/>
    <property type="match status" value="1"/>
</dbReference>
<evidence type="ECO:0000256" key="1">
    <source>
        <dbReference type="ARBA" id="ARBA00006586"/>
    </source>
</evidence>
<dbReference type="Gene3D" id="2.30.120.10">
    <property type="match status" value="1"/>
</dbReference>
<dbReference type="InterPro" id="IPR023343">
    <property type="entry name" value="Penicillin_amidase_dom1"/>
</dbReference>
<dbReference type="GO" id="GO:0017000">
    <property type="term" value="P:antibiotic biosynthetic process"/>
    <property type="evidence" value="ECO:0007669"/>
    <property type="project" value="InterPro"/>
</dbReference>
<feature type="binding site" evidence="5">
    <location>
        <position position="190"/>
    </location>
    <ligand>
        <name>Ca(2+)</name>
        <dbReference type="ChEBI" id="CHEBI:29108"/>
    </ligand>
</feature>
<keyword evidence="3" id="KW-0865">Zymogen</keyword>
<dbReference type="GO" id="GO:0046872">
    <property type="term" value="F:metal ion binding"/>
    <property type="evidence" value="ECO:0007669"/>
    <property type="project" value="UniProtKB-KW"/>
</dbReference>
<evidence type="ECO:0000313" key="6">
    <source>
        <dbReference type="EMBL" id="KAA5609357.1"/>
    </source>
</evidence>
<name>A0A5M6IN03_9PROT</name>
<keyword evidence="7" id="KW-1185">Reference proteome</keyword>
<proteinExistence type="inferred from homology"/>
<dbReference type="GO" id="GO:0016811">
    <property type="term" value="F:hydrolase activity, acting on carbon-nitrogen (but not peptide) bonds, in linear amides"/>
    <property type="evidence" value="ECO:0007669"/>
    <property type="project" value="InterPro"/>
</dbReference>
<keyword evidence="2" id="KW-0378">Hydrolase</keyword>
<dbReference type="AlphaFoldDB" id="A0A5M6IN03"/>
<comment type="similarity">
    <text evidence="1">Belongs to the peptidase S45 family.</text>
</comment>
<dbReference type="SUPFAM" id="SSF56235">
    <property type="entry name" value="N-terminal nucleophile aminohydrolases (Ntn hydrolases)"/>
    <property type="match status" value="1"/>
</dbReference>
<dbReference type="InterPro" id="IPR029055">
    <property type="entry name" value="Ntn_hydrolases_N"/>
</dbReference>
<dbReference type="InterPro" id="IPR002692">
    <property type="entry name" value="S45"/>
</dbReference>
<dbReference type="InterPro" id="IPR014395">
    <property type="entry name" value="Pen/GL7ACA/AHL_acylase"/>
</dbReference>
<dbReference type="InterPro" id="IPR043146">
    <property type="entry name" value="Penicillin_amidase_N_B-knob"/>
</dbReference>
<feature type="binding site" evidence="5">
    <location>
        <position position="324"/>
    </location>
    <ligand>
        <name>Ca(2+)</name>
        <dbReference type="ChEBI" id="CHEBI:29108"/>
    </ligand>
</feature>
<keyword evidence="5" id="KW-0106">Calcium</keyword>